<accession>A0ABP6V6H7</accession>
<feature type="domain" description="Tyr recombinase" evidence="1">
    <location>
        <begin position="1"/>
        <end position="131"/>
    </location>
</feature>
<dbReference type="InterPro" id="IPR002104">
    <property type="entry name" value="Integrase_catalytic"/>
</dbReference>
<dbReference type="Proteomes" id="UP001500707">
    <property type="component" value="Unassembled WGS sequence"/>
</dbReference>
<dbReference type="PROSITE" id="PS51898">
    <property type="entry name" value="TYR_RECOMBINASE"/>
    <property type="match status" value="1"/>
</dbReference>
<name>A0ABP6V6H7_9ACTN</name>
<comment type="caution">
    <text evidence="2">The sequence shown here is derived from an EMBL/GenBank/DDBJ whole genome shotgun (WGS) entry which is preliminary data.</text>
</comment>
<organism evidence="2 3">
    <name type="scientific">Streptomyces osmaniensis</name>
    <dbReference type="NCBI Taxonomy" id="593134"/>
    <lineage>
        <taxon>Bacteria</taxon>
        <taxon>Bacillati</taxon>
        <taxon>Actinomycetota</taxon>
        <taxon>Actinomycetes</taxon>
        <taxon>Kitasatosporales</taxon>
        <taxon>Streptomycetaceae</taxon>
        <taxon>Streptomyces</taxon>
    </lineage>
</organism>
<sequence>MTQHTLTRQRVDELLADESVPVAHRALWALLWEGEVRLGDALSLDVRDVEFADGTARVEYPKRGAGPVSVALGDRAAGLLRQAIGGRADGPALQVNERPISRTSAAHRARSVGAGSIHAFRSAGQAARRPT</sequence>
<proteinExistence type="predicted"/>
<reference evidence="3" key="1">
    <citation type="journal article" date="2019" name="Int. J. Syst. Evol. Microbiol.">
        <title>The Global Catalogue of Microorganisms (GCM) 10K type strain sequencing project: providing services to taxonomists for standard genome sequencing and annotation.</title>
        <authorList>
            <consortium name="The Broad Institute Genomics Platform"/>
            <consortium name="The Broad Institute Genome Sequencing Center for Infectious Disease"/>
            <person name="Wu L."/>
            <person name="Ma J."/>
        </authorList>
    </citation>
    <scope>NUCLEOTIDE SEQUENCE [LARGE SCALE GENOMIC DNA]</scope>
    <source>
        <strain evidence="3">JCM 17656</strain>
    </source>
</reference>
<dbReference type="EMBL" id="BAABCE010000001">
    <property type="protein sequence ID" value="GAA3527712.1"/>
    <property type="molecule type" value="Genomic_DNA"/>
</dbReference>
<evidence type="ECO:0000259" key="1">
    <source>
        <dbReference type="PROSITE" id="PS51898"/>
    </source>
</evidence>
<dbReference type="Pfam" id="PF00589">
    <property type="entry name" value="Phage_integrase"/>
    <property type="match status" value="1"/>
</dbReference>
<dbReference type="RefSeq" id="WP_346180179.1">
    <property type="nucleotide sequence ID" value="NZ_BAABCE010000001.1"/>
</dbReference>
<evidence type="ECO:0000313" key="2">
    <source>
        <dbReference type="EMBL" id="GAA3527712.1"/>
    </source>
</evidence>
<protein>
    <recommendedName>
        <fullName evidence="1">Tyr recombinase domain-containing protein</fullName>
    </recommendedName>
</protein>
<keyword evidence="3" id="KW-1185">Reference proteome</keyword>
<evidence type="ECO:0000313" key="3">
    <source>
        <dbReference type="Proteomes" id="UP001500707"/>
    </source>
</evidence>
<gene>
    <name evidence="2" type="ORF">GCM10022295_07180</name>
</gene>